<name>A0A1C4BZJ9_9ENTR</name>
<evidence type="ECO:0000313" key="2">
    <source>
        <dbReference type="Proteomes" id="UP000198975"/>
    </source>
</evidence>
<keyword evidence="2" id="KW-1185">Reference proteome</keyword>
<proteinExistence type="predicted"/>
<dbReference type="NCBIfam" id="NF040717">
    <property type="entry name" value="BcsR_only"/>
    <property type="match status" value="1"/>
</dbReference>
<dbReference type="RefSeq" id="WP_061492601.1">
    <property type="nucleotide sequence ID" value="NZ_CP115659.1"/>
</dbReference>
<dbReference type="Pfam" id="PF10945">
    <property type="entry name" value="CBP_BcsR"/>
    <property type="match status" value="1"/>
</dbReference>
<evidence type="ECO:0000313" key="1">
    <source>
        <dbReference type="EMBL" id="SCC12265.1"/>
    </source>
</evidence>
<dbReference type="Proteomes" id="UP000198975">
    <property type="component" value="Unassembled WGS sequence"/>
</dbReference>
<reference evidence="2" key="1">
    <citation type="submission" date="2016-08" db="EMBL/GenBank/DDBJ databases">
        <authorList>
            <person name="Varghese N."/>
            <person name="Submissions Spin"/>
        </authorList>
    </citation>
    <scope>NUCLEOTIDE SEQUENCE [LARGE SCALE GENOMIC DNA]</scope>
    <source>
        <strain evidence="2">REICA_082</strain>
    </source>
</reference>
<gene>
    <name evidence="1" type="ORF">GA0061071_106115</name>
</gene>
<dbReference type="AlphaFoldDB" id="A0A1C4BZJ9"/>
<dbReference type="OrthoDB" id="6636615at2"/>
<organism evidence="1 2">
    <name type="scientific">Kosakonia oryzendophytica</name>
    <dbReference type="NCBI Taxonomy" id="1005665"/>
    <lineage>
        <taxon>Bacteria</taxon>
        <taxon>Pseudomonadati</taxon>
        <taxon>Pseudomonadota</taxon>
        <taxon>Gammaproteobacteria</taxon>
        <taxon>Enterobacterales</taxon>
        <taxon>Enterobacteriaceae</taxon>
        <taxon>Kosakonia</taxon>
    </lineage>
</organism>
<sequence>MHSDEFESQTDPTLGYTFQNDFLALSKAFSLPEIDYADISQREQLAAAIKRWPLLAEFARQQ</sequence>
<accession>A0A1C4BZJ9</accession>
<protein>
    <submittedName>
        <fullName evidence="1">Cellulose biosynthesis protein BcsR</fullName>
    </submittedName>
</protein>
<dbReference type="EMBL" id="FMAY01000006">
    <property type="protein sequence ID" value="SCC12265.1"/>
    <property type="molecule type" value="Genomic_DNA"/>
</dbReference>
<dbReference type="InterPro" id="IPR024487">
    <property type="entry name" value="CBP_BcsR"/>
</dbReference>